<evidence type="ECO:0000256" key="2">
    <source>
        <dbReference type="SAM" id="SignalP"/>
    </source>
</evidence>
<proteinExistence type="predicted"/>
<dbReference type="CTD" id="4927049"/>
<evidence type="ECO:0000313" key="3">
    <source>
        <dbReference type="EMBL" id="CAL63991.1"/>
    </source>
</evidence>
<evidence type="ECO:0000256" key="1">
    <source>
        <dbReference type="SAM" id="Phobius"/>
    </source>
</evidence>
<keyword evidence="2" id="KW-0732">Signal</keyword>
<keyword evidence="4" id="KW-1185">Reference proteome</keyword>
<dbReference type="KEGG" id="cel:CELE_F07C6.6"/>
<dbReference type="AlphaFoldDB" id="A0FLR5"/>
<dbReference type="UCSC" id="F07C6.6">
    <property type="organism name" value="c. elegans"/>
</dbReference>
<dbReference type="OMA" id="YVYTIHE"/>
<dbReference type="AGR" id="WB:WBGene00045067"/>
<dbReference type="RefSeq" id="NP_001076674.1">
    <property type="nucleotide sequence ID" value="NM_001083205.3"/>
</dbReference>
<dbReference type="InParanoid" id="A0FLR5"/>
<evidence type="ECO:0000313" key="5">
    <source>
        <dbReference type="WormBase" id="F07C6.6"/>
    </source>
</evidence>
<feature type="transmembrane region" description="Helical" evidence="1">
    <location>
        <begin position="40"/>
        <end position="64"/>
    </location>
</feature>
<dbReference type="HOGENOM" id="CLU_2308574_0_0_1"/>
<keyword evidence="1" id="KW-0812">Transmembrane</keyword>
<dbReference type="OrthoDB" id="5824031at2759"/>
<dbReference type="EMBL" id="BX284604">
    <property type="protein sequence ID" value="CAL63991.1"/>
    <property type="molecule type" value="Genomic_DNA"/>
</dbReference>
<reference evidence="3 4" key="1">
    <citation type="journal article" date="1998" name="Science">
        <title>Genome sequence of the nematode C. elegans: a platform for investigating biology.</title>
        <authorList>
            <consortium name="The C. elegans sequencing consortium"/>
            <person name="Sulson J.E."/>
            <person name="Waterston R."/>
        </authorList>
    </citation>
    <scope>NUCLEOTIDE SEQUENCE [LARGE SCALE GENOMIC DNA]</scope>
    <source>
        <strain evidence="3 4">Bristol N2</strain>
    </source>
</reference>
<name>A0FLR5_CAEEL</name>
<gene>
    <name evidence="3" type="ORF">CELE_F07C6.6</name>
    <name evidence="3 5" type="ORF">F07C6.6</name>
</gene>
<evidence type="ECO:0000313" key="4">
    <source>
        <dbReference type="Proteomes" id="UP000001940"/>
    </source>
</evidence>
<dbReference type="GeneID" id="4927049"/>
<accession>A0FLR5</accession>
<dbReference type="eggNOG" id="ENOG502TEK3">
    <property type="taxonomic scope" value="Eukaryota"/>
</dbReference>
<dbReference type="Proteomes" id="UP000001940">
    <property type="component" value="Chromosome IV"/>
</dbReference>
<keyword evidence="1" id="KW-1133">Transmembrane helix</keyword>
<keyword evidence="1" id="KW-0472">Membrane</keyword>
<dbReference type="Bgee" id="WBGene00045067">
    <property type="expression patterns" value="Expressed in adult organism and 1 other cell type or tissue"/>
</dbReference>
<organism evidence="3 4">
    <name type="scientific">Caenorhabditis elegans</name>
    <dbReference type="NCBI Taxonomy" id="6239"/>
    <lineage>
        <taxon>Eukaryota</taxon>
        <taxon>Metazoa</taxon>
        <taxon>Ecdysozoa</taxon>
        <taxon>Nematoda</taxon>
        <taxon>Chromadorea</taxon>
        <taxon>Rhabditida</taxon>
        <taxon>Rhabditina</taxon>
        <taxon>Rhabditomorpha</taxon>
        <taxon>Rhabditoidea</taxon>
        <taxon>Rhabditidae</taxon>
        <taxon>Peloderinae</taxon>
        <taxon>Caenorhabditis</taxon>
    </lineage>
</organism>
<feature type="signal peptide" evidence="2">
    <location>
        <begin position="1"/>
        <end position="24"/>
    </location>
</feature>
<feature type="chain" id="PRO_5002625241" evidence="2">
    <location>
        <begin position="25"/>
        <end position="100"/>
    </location>
</feature>
<dbReference type="PaxDb" id="6239-F07C6.6"/>
<dbReference type="WormBase" id="F07C6.6">
    <property type="protein sequence ID" value="CE40502"/>
    <property type="gene ID" value="WBGene00045067"/>
</dbReference>
<sequence>MNFQAIICSFILGVGLVLICTSTGTVDEDTNFTKTTCKIIFIIGCVMTAIGGLAYVYTIHEVLVRAREKFRAKKLRKLEQQNAQLKTVSIRIEGEKNVPA</sequence>
<protein>
    <submittedName>
        <fullName evidence="3">CcmD family protein</fullName>
    </submittedName>
</protein>